<comment type="caution">
    <text evidence="1">The sequence shown here is derived from an EMBL/GenBank/DDBJ whole genome shotgun (WGS) entry which is preliminary data.</text>
</comment>
<accession>A0ABQ6K439</accession>
<keyword evidence="2" id="KW-1185">Reference proteome</keyword>
<evidence type="ECO:0000313" key="2">
    <source>
        <dbReference type="Proteomes" id="UP001157034"/>
    </source>
</evidence>
<sequence length="55" mass="6182">MPYDRGDLVALAHRTTRVLDTSYDEGGTRLQLLATRRAAEQLQSALETPLPERVE</sequence>
<dbReference type="EMBL" id="BSVB01000001">
    <property type="protein sequence ID" value="GMA93546.1"/>
    <property type="molecule type" value="Genomic_DNA"/>
</dbReference>
<dbReference type="Proteomes" id="UP001157034">
    <property type="component" value="Unassembled WGS sequence"/>
</dbReference>
<organism evidence="1 2">
    <name type="scientific">Pseudolysinimonas kribbensis</name>
    <dbReference type="NCBI Taxonomy" id="433641"/>
    <lineage>
        <taxon>Bacteria</taxon>
        <taxon>Bacillati</taxon>
        <taxon>Actinomycetota</taxon>
        <taxon>Actinomycetes</taxon>
        <taxon>Micrococcales</taxon>
        <taxon>Microbacteriaceae</taxon>
        <taxon>Pseudolysinimonas</taxon>
    </lineage>
</organism>
<protein>
    <submittedName>
        <fullName evidence="1">Uncharacterized protein</fullName>
    </submittedName>
</protein>
<proteinExistence type="predicted"/>
<gene>
    <name evidence="1" type="ORF">GCM10025881_03700</name>
</gene>
<reference evidence="2" key="1">
    <citation type="journal article" date="2019" name="Int. J. Syst. Evol. Microbiol.">
        <title>The Global Catalogue of Microorganisms (GCM) 10K type strain sequencing project: providing services to taxonomists for standard genome sequencing and annotation.</title>
        <authorList>
            <consortium name="The Broad Institute Genomics Platform"/>
            <consortium name="The Broad Institute Genome Sequencing Center for Infectious Disease"/>
            <person name="Wu L."/>
            <person name="Ma J."/>
        </authorList>
    </citation>
    <scope>NUCLEOTIDE SEQUENCE [LARGE SCALE GENOMIC DNA]</scope>
    <source>
        <strain evidence="2">NBRC 108894</strain>
    </source>
</reference>
<evidence type="ECO:0000313" key="1">
    <source>
        <dbReference type="EMBL" id="GMA93546.1"/>
    </source>
</evidence>
<name>A0ABQ6K439_9MICO</name>